<dbReference type="EMBL" id="KE525303">
    <property type="protein sequence ID" value="KFB45451.1"/>
    <property type="molecule type" value="Genomic_DNA"/>
</dbReference>
<sequence length="123" mass="13750">MTIIMSIRWTSDEQLVGGSSDGFSDLGSTEAAKLRSGKATPAWALRLKHIVVLAAFSSERQDDQLQYNLHAITSGSLLGSFPVEKLPQFSFFQFIPVCWGKEVYWDSYRPTIKLPGKPLKNIE</sequence>
<dbReference type="AlphaFoldDB" id="A0A084W5F7"/>
<proteinExistence type="predicted"/>
<reference evidence="2" key="2">
    <citation type="submission" date="2020-05" db="UniProtKB">
        <authorList>
            <consortium name="EnsemblMetazoa"/>
        </authorList>
    </citation>
    <scope>IDENTIFICATION</scope>
</reference>
<dbReference type="EnsemblMetazoa" id="ASIC013387-RA">
    <property type="protein sequence ID" value="ASIC013387-PA"/>
    <property type="gene ID" value="ASIC013387"/>
</dbReference>
<organism evidence="1">
    <name type="scientific">Anopheles sinensis</name>
    <name type="common">Mosquito</name>
    <dbReference type="NCBI Taxonomy" id="74873"/>
    <lineage>
        <taxon>Eukaryota</taxon>
        <taxon>Metazoa</taxon>
        <taxon>Ecdysozoa</taxon>
        <taxon>Arthropoda</taxon>
        <taxon>Hexapoda</taxon>
        <taxon>Insecta</taxon>
        <taxon>Pterygota</taxon>
        <taxon>Neoptera</taxon>
        <taxon>Endopterygota</taxon>
        <taxon>Diptera</taxon>
        <taxon>Nematocera</taxon>
        <taxon>Culicoidea</taxon>
        <taxon>Culicidae</taxon>
        <taxon>Anophelinae</taxon>
        <taxon>Anopheles</taxon>
    </lineage>
</organism>
<keyword evidence="3" id="KW-1185">Reference proteome</keyword>
<gene>
    <name evidence="1" type="ORF">ZHAS_00013387</name>
</gene>
<protein>
    <submittedName>
        <fullName evidence="1 2">Uncharacterized protein</fullName>
    </submittedName>
</protein>
<evidence type="ECO:0000313" key="3">
    <source>
        <dbReference type="Proteomes" id="UP000030765"/>
    </source>
</evidence>
<name>A0A084W5F7_ANOSI</name>
<evidence type="ECO:0000313" key="1">
    <source>
        <dbReference type="EMBL" id="KFB45451.1"/>
    </source>
</evidence>
<accession>A0A084W5F7</accession>
<dbReference type="VEuPathDB" id="VectorBase:ASIC013387"/>
<dbReference type="Proteomes" id="UP000030765">
    <property type="component" value="Unassembled WGS sequence"/>
</dbReference>
<evidence type="ECO:0000313" key="2">
    <source>
        <dbReference type="EnsemblMetazoa" id="ASIC013387-PA"/>
    </source>
</evidence>
<dbReference type="EMBL" id="ATLV01020619">
    <property type="status" value="NOT_ANNOTATED_CDS"/>
    <property type="molecule type" value="Genomic_DNA"/>
</dbReference>
<reference evidence="1 3" key="1">
    <citation type="journal article" date="2014" name="BMC Genomics">
        <title>Genome sequence of Anopheles sinensis provides insight into genetics basis of mosquito competence for malaria parasites.</title>
        <authorList>
            <person name="Zhou D."/>
            <person name="Zhang D."/>
            <person name="Ding G."/>
            <person name="Shi L."/>
            <person name="Hou Q."/>
            <person name="Ye Y."/>
            <person name="Xu Y."/>
            <person name="Zhou H."/>
            <person name="Xiong C."/>
            <person name="Li S."/>
            <person name="Yu J."/>
            <person name="Hong S."/>
            <person name="Yu X."/>
            <person name="Zou P."/>
            <person name="Chen C."/>
            <person name="Chang X."/>
            <person name="Wang W."/>
            <person name="Lv Y."/>
            <person name="Sun Y."/>
            <person name="Ma L."/>
            <person name="Shen B."/>
            <person name="Zhu C."/>
        </authorList>
    </citation>
    <scope>NUCLEOTIDE SEQUENCE [LARGE SCALE GENOMIC DNA]</scope>
</reference>